<dbReference type="CDD" id="cd11296">
    <property type="entry name" value="O-FucT_like"/>
    <property type="match status" value="1"/>
</dbReference>
<evidence type="ECO:0000313" key="2">
    <source>
        <dbReference type="EMBL" id="KAJ7623533.1"/>
    </source>
</evidence>
<sequence>MVSPRYQRQSSQDWGTSRPWLWAIKSRLGRRQQFACVALAFLTFLTLTGLAHQHVTTTPHSSSSASSADSPSAPSKLPPPSNWEAVLKWEAALPQHDPSLPFPEGRTGRYVRFSNQAKGLGWNNCLNEELMNLHIAYLTGRSYVFMPYIWAPHHYPWPENQWLRPTFNGPSTPLTAIVSGPLAGGPWEEGDSAPRSVSTDYWEKVCPPDERVLVDTTAVKPALSELPGDKVLQAWVDLLRPSSTLASWNELLSKELQHVGDARCVEIVPPHYTVDFYPQVIDLWLWGDQRVLPLWPLFSSSPASRLLAPSPVVMAALSRNAYLFPQTPASIHSARPSPGYAHDPVIPYDRILAVHIRRGDYVPHCPNLAEWGSQYYSWAQLPFLPDHFKRSEGDKDVVLRHCLPTAEQLAERIATARAEYVAAGDKKDGERKVDVLYLLTNEFESDYLTEVLSLVSASSHWTVVRSTRDLVLDAEQIEVAMVADMEIARRAAVFMGNGWSSYTSNIIHQRLVDGKEPISIRMT</sequence>
<comment type="caution">
    <text evidence="2">The sequence shown here is derived from an EMBL/GenBank/DDBJ whole genome shotgun (WGS) entry which is preliminary data.</text>
</comment>
<evidence type="ECO:0000256" key="1">
    <source>
        <dbReference type="SAM" id="MobiDB-lite"/>
    </source>
</evidence>
<dbReference type="AlphaFoldDB" id="A0AAD7BKQ6"/>
<feature type="region of interest" description="Disordered" evidence="1">
    <location>
        <begin position="56"/>
        <end position="79"/>
    </location>
</feature>
<reference evidence="2" key="1">
    <citation type="submission" date="2023-03" db="EMBL/GenBank/DDBJ databases">
        <title>Massive genome expansion in bonnet fungi (Mycena s.s.) driven by repeated elements and novel gene families across ecological guilds.</title>
        <authorList>
            <consortium name="Lawrence Berkeley National Laboratory"/>
            <person name="Harder C.B."/>
            <person name="Miyauchi S."/>
            <person name="Viragh M."/>
            <person name="Kuo A."/>
            <person name="Thoen E."/>
            <person name="Andreopoulos B."/>
            <person name="Lu D."/>
            <person name="Skrede I."/>
            <person name="Drula E."/>
            <person name="Henrissat B."/>
            <person name="Morin E."/>
            <person name="Kohler A."/>
            <person name="Barry K."/>
            <person name="LaButti K."/>
            <person name="Morin E."/>
            <person name="Salamov A."/>
            <person name="Lipzen A."/>
            <person name="Mereny Z."/>
            <person name="Hegedus B."/>
            <person name="Baldrian P."/>
            <person name="Stursova M."/>
            <person name="Weitz H."/>
            <person name="Taylor A."/>
            <person name="Grigoriev I.V."/>
            <person name="Nagy L.G."/>
            <person name="Martin F."/>
            <person name="Kauserud H."/>
        </authorList>
    </citation>
    <scope>NUCLEOTIDE SEQUENCE</scope>
    <source>
        <strain evidence="2">9284</strain>
    </source>
</reference>
<dbReference type="Gene3D" id="3.40.50.11350">
    <property type="match status" value="1"/>
</dbReference>
<gene>
    <name evidence="2" type="ORF">FB45DRAFT_925935</name>
</gene>
<accession>A0AAD7BKQ6</accession>
<protein>
    <submittedName>
        <fullName evidence="2">Uncharacterized protein</fullName>
    </submittedName>
</protein>
<organism evidence="2 3">
    <name type="scientific">Roridomyces roridus</name>
    <dbReference type="NCBI Taxonomy" id="1738132"/>
    <lineage>
        <taxon>Eukaryota</taxon>
        <taxon>Fungi</taxon>
        <taxon>Dikarya</taxon>
        <taxon>Basidiomycota</taxon>
        <taxon>Agaricomycotina</taxon>
        <taxon>Agaricomycetes</taxon>
        <taxon>Agaricomycetidae</taxon>
        <taxon>Agaricales</taxon>
        <taxon>Marasmiineae</taxon>
        <taxon>Mycenaceae</taxon>
        <taxon>Roridomyces</taxon>
    </lineage>
</organism>
<name>A0AAD7BKQ6_9AGAR</name>
<dbReference type="EMBL" id="JARKIF010000014">
    <property type="protein sequence ID" value="KAJ7623533.1"/>
    <property type="molecule type" value="Genomic_DNA"/>
</dbReference>
<dbReference type="Proteomes" id="UP001221142">
    <property type="component" value="Unassembled WGS sequence"/>
</dbReference>
<keyword evidence="3" id="KW-1185">Reference proteome</keyword>
<proteinExistence type="predicted"/>
<feature type="compositionally biased region" description="Low complexity" evidence="1">
    <location>
        <begin position="59"/>
        <end position="75"/>
    </location>
</feature>
<evidence type="ECO:0000313" key="3">
    <source>
        <dbReference type="Proteomes" id="UP001221142"/>
    </source>
</evidence>